<comment type="similarity">
    <text evidence="1 13">Belongs to the helicase family. DnaB subfamily.</text>
</comment>
<feature type="domain" description="SF4 helicase" evidence="14">
    <location>
        <begin position="190"/>
        <end position="396"/>
    </location>
</feature>
<organism evidence="15">
    <name type="scientific">Scinaia undulata</name>
    <dbReference type="NCBI Taxonomy" id="1884664"/>
    <lineage>
        <taxon>Eukaryota</taxon>
        <taxon>Rhodophyta</taxon>
        <taxon>Florideophyceae</taxon>
        <taxon>Nemaliophycidae</taxon>
        <taxon>Nemaliales</taxon>
        <taxon>Scinaiaceae</taxon>
        <taxon>Scinaia</taxon>
    </lineage>
</organism>
<keyword evidence="9 13" id="KW-0238">DNA-binding</keyword>
<evidence type="ECO:0000259" key="14">
    <source>
        <dbReference type="PROSITE" id="PS51199"/>
    </source>
</evidence>
<sequence>MFSQDYLIKYHHSLPPQHYLAEEILLGGILINSKIIEATLAQLSITAFALEAHRLIYRSTIDLYIQEKYIDPIALITTLWELNLLNQVGGIRKILDLLKQGQIFVSNMSDEATAHYYIKLIKDAYVKRLLIQYGYSIVKLAQISSIENTTIFFKAEKYIQCIKNTIIQDTNNTINSNLIKILFNIKNSHIQSHQNQLSSGFDSLDRLIRGFDKSDLVIIAGRPSMGKTSLSLNMALNLLKKKYQGIYIFSLEMSREQILYKLLSMESGIPLRKLKAGEINNQDWVALQQITHQLMQSIIYIDDSSNLSLKHLSSKVRSQNQSHKEISLIIIDYLQLLRLNNPLIKNRAEELSVITRELKILAKEFNIPIVILSQLNRNLESRINKKPLLSDLRESGCVGRKSKVLCRHKKQQKSLCYHKALPRKLQIQNHLIRENNWIIHGQHQYLYMLQNTSSTIIQMTHNHRIFTSTGWIKGDKAKKRMDLEWETNYFSRNKRRKIKSIKLYQKKPSYDLKAEETKMFCCNQSILTHNSIEQDADLVLMLYRESYYNHNAEDIHLTEIIVSKHRNGPTGTINLHFDPSLSSFTDISS</sequence>
<dbReference type="PANTHER" id="PTHR30153:SF2">
    <property type="entry name" value="REPLICATIVE DNA HELICASE"/>
    <property type="match status" value="1"/>
</dbReference>
<dbReference type="InterPro" id="IPR007693">
    <property type="entry name" value="DNA_helicase_DnaB-like_N"/>
</dbReference>
<protein>
    <recommendedName>
        <fullName evidence="13">Replicative DNA helicase</fullName>
        <ecNumber evidence="13">5.6.2.3</ecNumber>
    </recommendedName>
</protein>
<evidence type="ECO:0000256" key="10">
    <source>
        <dbReference type="ARBA" id="ARBA00023235"/>
    </source>
</evidence>
<dbReference type="EC" id="5.6.2.3" evidence="13"/>
<feature type="domain" description="SF4 helicase" evidence="14">
    <location>
        <begin position="531"/>
        <end position="589"/>
    </location>
</feature>
<keyword evidence="8 13" id="KW-0067">ATP-binding</keyword>
<accession>A0A1G4NXU4</accession>
<proteinExistence type="inferred from homology"/>
<evidence type="ECO:0000256" key="12">
    <source>
        <dbReference type="ARBA" id="ARBA00048954"/>
    </source>
</evidence>
<evidence type="ECO:0000256" key="2">
    <source>
        <dbReference type="ARBA" id="ARBA00022515"/>
    </source>
</evidence>
<evidence type="ECO:0000256" key="5">
    <source>
        <dbReference type="ARBA" id="ARBA00022741"/>
    </source>
</evidence>
<dbReference type="GO" id="GO:0003677">
    <property type="term" value="F:DNA binding"/>
    <property type="evidence" value="ECO:0007669"/>
    <property type="project" value="UniProtKB-UniRule"/>
</dbReference>
<dbReference type="SUPFAM" id="SSF52540">
    <property type="entry name" value="P-loop containing nucleoside triphosphate hydrolases"/>
    <property type="match status" value="2"/>
</dbReference>
<dbReference type="SUPFAM" id="SSF48024">
    <property type="entry name" value="N-terminal domain of DnaB helicase"/>
    <property type="match status" value="1"/>
</dbReference>
<dbReference type="Gene3D" id="3.40.50.300">
    <property type="entry name" value="P-loop containing nucleotide triphosphate hydrolases"/>
    <property type="match status" value="2"/>
</dbReference>
<evidence type="ECO:0000256" key="7">
    <source>
        <dbReference type="ARBA" id="ARBA00022806"/>
    </source>
</evidence>
<dbReference type="GeneID" id="30001204"/>
<keyword evidence="7 13" id="KW-0347">Helicase</keyword>
<dbReference type="InterPro" id="IPR027417">
    <property type="entry name" value="P-loop_NTPase"/>
</dbReference>
<keyword evidence="6 13" id="KW-0378">Hydrolase</keyword>
<dbReference type="GO" id="GO:0006269">
    <property type="term" value="P:DNA replication, synthesis of primer"/>
    <property type="evidence" value="ECO:0007669"/>
    <property type="project" value="UniProtKB-UniRule"/>
</dbReference>
<evidence type="ECO:0000313" key="15">
    <source>
        <dbReference type="EMBL" id="SCW23472.1"/>
    </source>
</evidence>
<comment type="catalytic activity">
    <reaction evidence="12 13">
        <text>ATP + H2O = ADP + phosphate + H(+)</text>
        <dbReference type="Rhea" id="RHEA:13065"/>
        <dbReference type="ChEBI" id="CHEBI:15377"/>
        <dbReference type="ChEBI" id="CHEBI:15378"/>
        <dbReference type="ChEBI" id="CHEBI:30616"/>
        <dbReference type="ChEBI" id="CHEBI:43474"/>
        <dbReference type="ChEBI" id="CHEBI:456216"/>
        <dbReference type="EC" id="5.6.2.3"/>
    </reaction>
</comment>
<keyword evidence="5 13" id="KW-0547">Nucleotide-binding</keyword>
<dbReference type="InterPro" id="IPR036844">
    <property type="entry name" value="Hint_dom_sf"/>
</dbReference>
<comment type="function">
    <text evidence="13">The main replicative DNA helicase, it participates in initiation and elongation during chromosome replication. Travels ahead of the DNA replisome, separating dsDNA into templates for DNA synthesis. A processive ATP-dependent 5'-3' DNA helicase it has DNA-dependent ATPase activity.</text>
</comment>
<dbReference type="Pfam" id="PF00772">
    <property type="entry name" value="DnaB"/>
    <property type="match status" value="1"/>
</dbReference>
<keyword evidence="15" id="KW-0150">Chloroplast</keyword>
<dbReference type="GO" id="GO:0016887">
    <property type="term" value="F:ATP hydrolysis activity"/>
    <property type="evidence" value="ECO:0007669"/>
    <property type="project" value="RHEA"/>
</dbReference>
<dbReference type="SUPFAM" id="SSF51294">
    <property type="entry name" value="Hedgehog/intein (Hint) domain"/>
    <property type="match status" value="1"/>
</dbReference>
<dbReference type="InterPro" id="IPR007692">
    <property type="entry name" value="DNA_helicase_DnaB"/>
</dbReference>
<dbReference type="CDD" id="cd00984">
    <property type="entry name" value="DnaB_C"/>
    <property type="match status" value="1"/>
</dbReference>
<dbReference type="NCBIfam" id="TIGR00665">
    <property type="entry name" value="DnaB"/>
    <property type="match status" value="1"/>
</dbReference>
<evidence type="ECO:0000256" key="9">
    <source>
        <dbReference type="ARBA" id="ARBA00023125"/>
    </source>
</evidence>
<geneLocation type="chloroplast" evidence="15"/>
<dbReference type="AlphaFoldDB" id="A0A1G4NXU4"/>
<keyword evidence="3 13" id="KW-0235">DNA replication</keyword>
<evidence type="ECO:0000256" key="6">
    <source>
        <dbReference type="ARBA" id="ARBA00022801"/>
    </source>
</evidence>
<dbReference type="PROSITE" id="PS51199">
    <property type="entry name" value="SF4_HELICASE"/>
    <property type="match status" value="2"/>
</dbReference>
<dbReference type="InterPro" id="IPR016136">
    <property type="entry name" value="DNA_helicase_N/primase_C"/>
</dbReference>
<keyword evidence="2 13" id="KW-0639">Primosome</keyword>
<evidence type="ECO:0000256" key="3">
    <source>
        <dbReference type="ARBA" id="ARBA00022705"/>
    </source>
</evidence>
<evidence type="ECO:0000256" key="13">
    <source>
        <dbReference type="RuleBase" id="RU362085"/>
    </source>
</evidence>
<gene>
    <name evidence="15" type="primary">dnaB</name>
    <name evidence="15" type="ORF">J0081_213</name>
</gene>
<keyword evidence="4" id="KW-0677">Repeat</keyword>
<dbReference type="GO" id="GO:0005829">
    <property type="term" value="C:cytosol"/>
    <property type="evidence" value="ECO:0007669"/>
    <property type="project" value="TreeGrafter"/>
</dbReference>
<comment type="function">
    <text evidence="11">The intein is an endonuclease.</text>
</comment>
<dbReference type="Gene3D" id="1.10.860.10">
    <property type="entry name" value="DNAb Helicase, Chain A"/>
    <property type="match status" value="1"/>
</dbReference>
<keyword evidence="15" id="KW-0934">Plastid</keyword>
<dbReference type="PANTHER" id="PTHR30153">
    <property type="entry name" value="REPLICATIVE DNA HELICASE DNAB"/>
    <property type="match status" value="1"/>
</dbReference>
<reference evidence="15" key="1">
    <citation type="submission" date="2016-10" db="EMBL/GenBank/DDBJ databases">
        <title>Chloroplast genomes as a tool to resolve red algal phylogenies: a case study in the Nemaliales.</title>
        <authorList>
            <person name="Costa J.F."/>
            <person name="Lin S.M."/>
            <person name="Macaya E.C."/>
            <person name="Fernandez-Garcia C."/>
            <person name="Verbruggen H."/>
        </authorList>
    </citation>
    <scope>NUCLEOTIDE SEQUENCE</scope>
    <source>
        <strain evidence="15">J.0081</strain>
    </source>
</reference>
<dbReference type="InterPro" id="IPR007694">
    <property type="entry name" value="DNA_helicase_DnaB-like_C"/>
</dbReference>
<dbReference type="RefSeq" id="YP_009315017.1">
    <property type="nucleotide sequence ID" value="NC_031664.1"/>
</dbReference>
<evidence type="ECO:0000256" key="1">
    <source>
        <dbReference type="ARBA" id="ARBA00008428"/>
    </source>
</evidence>
<name>A0A1G4NXU4_9FLOR</name>
<evidence type="ECO:0000256" key="8">
    <source>
        <dbReference type="ARBA" id="ARBA00022840"/>
    </source>
</evidence>
<dbReference type="GO" id="GO:0043139">
    <property type="term" value="F:5'-3' DNA helicase activity"/>
    <property type="evidence" value="ECO:0007669"/>
    <property type="project" value="UniProtKB-EC"/>
</dbReference>
<evidence type="ECO:0000256" key="11">
    <source>
        <dbReference type="ARBA" id="ARBA00044940"/>
    </source>
</evidence>
<keyword evidence="10" id="KW-0413">Isomerase</keyword>
<dbReference type="Gene3D" id="2.170.16.10">
    <property type="entry name" value="Hedgehog/Intein (Hint) domain"/>
    <property type="match status" value="1"/>
</dbReference>
<dbReference type="Pfam" id="PF03796">
    <property type="entry name" value="DnaB_C"/>
    <property type="match status" value="1"/>
</dbReference>
<reference evidence="15" key="2">
    <citation type="submission" date="2016-10" db="EMBL/GenBank/DDBJ databases">
        <authorList>
            <person name="de Groot N.N."/>
        </authorList>
    </citation>
    <scope>NUCLEOTIDE SEQUENCE</scope>
    <source>
        <strain evidence="15">J.0081</strain>
    </source>
</reference>
<dbReference type="InterPro" id="IPR036185">
    <property type="entry name" value="DNA_heli_DnaB-like_N_sf"/>
</dbReference>
<dbReference type="EMBL" id="LT622873">
    <property type="protein sequence ID" value="SCW23472.1"/>
    <property type="molecule type" value="Genomic_DNA"/>
</dbReference>
<evidence type="ECO:0000256" key="4">
    <source>
        <dbReference type="ARBA" id="ARBA00022737"/>
    </source>
</evidence>
<dbReference type="GO" id="GO:0005524">
    <property type="term" value="F:ATP binding"/>
    <property type="evidence" value="ECO:0007669"/>
    <property type="project" value="UniProtKB-UniRule"/>
</dbReference>